<reference evidence="2" key="1">
    <citation type="submission" date="2018-05" db="EMBL/GenBank/DDBJ databases">
        <authorList>
            <person name="Lanie J.A."/>
            <person name="Ng W.-L."/>
            <person name="Kazmierczak K.M."/>
            <person name="Andrzejewski T.M."/>
            <person name="Davidsen T.M."/>
            <person name="Wayne K.J."/>
            <person name="Tettelin H."/>
            <person name="Glass J.I."/>
            <person name="Rusch D."/>
            <person name="Podicherti R."/>
            <person name="Tsui H.-C.T."/>
            <person name="Winkler M.E."/>
        </authorList>
    </citation>
    <scope>NUCLEOTIDE SEQUENCE</scope>
</reference>
<protein>
    <recommendedName>
        <fullName evidence="1">SMP-30/Gluconolactonase/LRE-like region domain-containing protein</fullName>
    </recommendedName>
</protein>
<evidence type="ECO:0000313" key="2">
    <source>
        <dbReference type="EMBL" id="SVA64906.1"/>
    </source>
</evidence>
<dbReference type="InterPro" id="IPR013658">
    <property type="entry name" value="SGL"/>
</dbReference>
<dbReference type="PRINTS" id="PR01790">
    <property type="entry name" value="SMP30FAMILY"/>
</dbReference>
<accession>A0A381XJH9</accession>
<dbReference type="InterPro" id="IPR051262">
    <property type="entry name" value="SMP-30/CGR1_Lactonase"/>
</dbReference>
<dbReference type="PANTHER" id="PTHR47572">
    <property type="entry name" value="LIPOPROTEIN-RELATED"/>
    <property type="match status" value="1"/>
</dbReference>
<dbReference type="PANTHER" id="PTHR47572:SF5">
    <property type="entry name" value="BLR2277 PROTEIN"/>
    <property type="match status" value="1"/>
</dbReference>
<organism evidence="2">
    <name type="scientific">marine metagenome</name>
    <dbReference type="NCBI Taxonomy" id="408172"/>
    <lineage>
        <taxon>unclassified sequences</taxon>
        <taxon>metagenomes</taxon>
        <taxon>ecological metagenomes</taxon>
    </lineage>
</organism>
<dbReference type="SUPFAM" id="SSF63829">
    <property type="entry name" value="Calcium-dependent phosphotriesterase"/>
    <property type="match status" value="1"/>
</dbReference>
<evidence type="ECO:0000259" key="1">
    <source>
        <dbReference type="Pfam" id="PF08450"/>
    </source>
</evidence>
<proteinExistence type="predicted"/>
<sequence>MQVTSIFHQDLGEPEAPVLLSDGRWAVVEMSPEKGCVSVISRDGLTKNVVARTGRPNGMLVDSNGTLWVAESMNPPSIKKVELNGLSEVILTGGDGTNFLFPNDLAFGPDGALYMTDSGVSRPVFQKAREKRLSYPKIDGKVFRIDLPSRSATILDDGLQFANGLAFGLDDALYVTATITGLVYRYEWNDNGTLGPREVFTDLVDRNRKSGFTGGDGLAVGSNGFLYCAVVGQGDVTVVDTAGSVVERIIVGGDQPTNVAFGSRDSGDLYVTVKDAGTLERYQIGMTGLPLYRQSF</sequence>
<dbReference type="AlphaFoldDB" id="A0A381XJH9"/>
<dbReference type="InterPro" id="IPR011042">
    <property type="entry name" value="6-blade_b-propeller_TolB-like"/>
</dbReference>
<feature type="domain" description="SMP-30/Gluconolactonase/LRE-like region" evidence="1">
    <location>
        <begin position="98"/>
        <end position="273"/>
    </location>
</feature>
<dbReference type="EMBL" id="UINC01015408">
    <property type="protein sequence ID" value="SVA64906.1"/>
    <property type="molecule type" value="Genomic_DNA"/>
</dbReference>
<gene>
    <name evidence="2" type="ORF">METZ01_LOCUS117760</name>
</gene>
<dbReference type="Gene3D" id="2.120.10.30">
    <property type="entry name" value="TolB, C-terminal domain"/>
    <property type="match status" value="1"/>
</dbReference>
<name>A0A381XJH9_9ZZZZ</name>
<dbReference type="Pfam" id="PF08450">
    <property type="entry name" value="SGL"/>
    <property type="match status" value="1"/>
</dbReference>
<dbReference type="InterPro" id="IPR005511">
    <property type="entry name" value="SMP-30"/>
</dbReference>